<dbReference type="OrthoDB" id="2537245at2759"/>
<dbReference type="AlphaFoldDB" id="A0A2T0FNM4"/>
<comment type="caution">
    <text evidence="1">The sequence shown here is derived from an EMBL/GenBank/DDBJ whole genome shotgun (WGS) entry which is preliminary data.</text>
</comment>
<name>A0A2T0FNM4_9ASCO</name>
<organism evidence="1 2">
    <name type="scientific">Wickerhamiella sorbophila</name>
    <dbReference type="NCBI Taxonomy" id="45607"/>
    <lineage>
        <taxon>Eukaryota</taxon>
        <taxon>Fungi</taxon>
        <taxon>Dikarya</taxon>
        <taxon>Ascomycota</taxon>
        <taxon>Saccharomycotina</taxon>
        <taxon>Dipodascomycetes</taxon>
        <taxon>Dipodascales</taxon>
        <taxon>Trichomonascaceae</taxon>
        <taxon>Wickerhamiella</taxon>
    </lineage>
</organism>
<gene>
    <name evidence="1" type="ORF">B9G98_04212</name>
</gene>
<accession>A0A2T0FNM4</accession>
<evidence type="ECO:0000313" key="1">
    <source>
        <dbReference type="EMBL" id="PRT56592.1"/>
    </source>
</evidence>
<sequence length="420" mass="46994">MCGDLSRLVEQTKNARGSEGHELTYSFAVMTAQELARRTPSLLTKSGELVTTSLPATVSDVRKHFLERYYEVDQAVVGVSPIVPQALVSHLLSTKKDGALKVKYEKGDSITNMEGAMHTVVVPIAPHVLIFGDHRYENEHRVPLFPAKNGHLQARPVIISALVQPDFENHSVLFDLIKLDRNAVGEPLEDNWQPASAEKKANPKFYIEYEKSLKQHMIYHFTTAKALPSNAVALSKEDLIARIREGQREGLFYQTHGSLLSIEMLLNIVYEQQRVEHKLLHELCPNGYAYTWDPPAIFAKTIDSDILDEVWAAAMLRLTPTRLKLLAFNDWNNANIIVRLTLAMHVPVVAKGSLFLGHNQSYLPPKQLRDCALVLHSNSDAFGQNVETEIEFTSLDGALGAKSSLAAHLHRAHKFPAIYL</sequence>
<dbReference type="GeneID" id="36517960"/>
<protein>
    <submittedName>
        <fullName evidence="1">Uncharacterized protein</fullName>
    </submittedName>
</protein>
<keyword evidence="2" id="KW-1185">Reference proteome</keyword>
<dbReference type="EMBL" id="NDIQ01000022">
    <property type="protein sequence ID" value="PRT56592.1"/>
    <property type="molecule type" value="Genomic_DNA"/>
</dbReference>
<proteinExistence type="predicted"/>
<dbReference type="RefSeq" id="XP_024666537.1">
    <property type="nucleotide sequence ID" value="XM_024810769.1"/>
</dbReference>
<evidence type="ECO:0000313" key="2">
    <source>
        <dbReference type="Proteomes" id="UP000238350"/>
    </source>
</evidence>
<reference evidence="1 2" key="1">
    <citation type="submission" date="2017-04" db="EMBL/GenBank/DDBJ databases">
        <title>Genome sequencing of [Candida] sorbophila.</title>
        <authorList>
            <person name="Ahn J.O."/>
        </authorList>
    </citation>
    <scope>NUCLEOTIDE SEQUENCE [LARGE SCALE GENOMIC DNA]</scope>
    <source>
        <strain evidence="1 2">DS02</strain>
    </source>
</reference>
<dbReference type="Proteomes" id="UP000238350">
    <property type="component" value="Unassembled WGS sequence"/>
</dbReference>
<dbReference type="STRING" id="45607.A0A2T0FNM4"/>